<dbReference type="GeneID" id="28770234"/>
<reference evidence="1 2" key="1">
    <citation type="submission" date="2016-05" db="EMBL/GenBank/DDBJ databases">
        <title>Comparative analysis of secretome profiles of manganese(II)-oxidizing ascomycete fungi.</title>
        <authorList>
            <consortium name="DOE Joint Genome Institute"/>
            <person name="Zeiner C.A."/>
            <person name="Purvine S.O."/>
            <person name="Zink E.M."/>
            <person name="Wu S."/>
            <person name="Pasa-Tolic L."/>
            <person name="Chaput D.L."/>
            <person name="Haridas S."/>
            <person name="Grigoriev I.V."/>
            <person name="Santelli C.M."/>
            <person name="Hansel C.M."/>
        </authorList>
    </citation>
    <scope>NUCLEOTIDE SEQUENCE [LARGE SCALE GENOMIC DNA]</scope>
    <source>
        <strain evidence="1 2">AP3s5-JAC2a</strain>
    </source>
</reference>
<dbReference type="Proteomes" id="UP000077069">
    <property type="component" value="Unassembled WGS sequence"/>
</dbReference>
<organism evidence="1 2">
    <name type="scientific">Paraphaeosphaeria sporulosa</name>
    <dbReference type="NCBI Taxonomy" id="1460663"/>
    <lineage>
        <taxon>Eukaryota</taxon>
        <taxon>Fungi</taxon>
        <taxon>Dikarya</taxon>
        <taxon>Ascomycota</taxon>
        <taxon>Pezizomycotina</taxon>
        <taxon>Dothideomycetes</taxon>
        <taxon>Pleosporomycetidae</taxon>
        <taxon>Pleosporales</taxon>
        <taxon>Massarineae</taxon>
        <taxon>Didymosphaeriaceae</taxon>
        <taxon>Paraphaeosphaeria</taxon>
    </lineage>
</organism>
<dbReference type="AlphaFoldDB" id="A0A177CNL8"/>
<evidence type="ECO:0000313" key="1">
    <source>
        <dbReference type="EMBL" id="OAG08490.1"/>
    </source>
</evidence>
<protein>
    <recommendedName>
        <fullName evidence="3">Heterokaryon incompatibility domain-containing protein</fullName>
    </recommendedName>
</protein>
<dbReference type="EMBL" id="KV441550">
    <property type="protein sequence ID" value="OAG08490.1"/>
    <property type="molecule type" value="Genomic_DNA"/>
</dbReference>
<name>A0A177CNL8_9PLEO</name>
<dbReference type="RefSeq" id="XP_018038855.1">
    <property type="nucleotide sequence ID" value="XM_018186748.1"/>
</dbReference>
<evidence type="ECO:0008006" key="3">
    <source>
        <dbReference type="Google" id="ProtNLM"/>
    </source>
</evidence>
<dbReference type="PANTHER" id="PTHR24148">
    <property type="entry name" value="ANKYRIN REPEAT DOMAIN-CONTAINING PROTEIN 39 HOMOLOG-RELATED"/>
    <property type="match status" value="1"/>
</dbReference>
<evidence type="ECO:0000313" key="2">
    <source>
        <dbReference type="Proteomes" id="UP000077069"/>
    </source>
</evidence>
<keyword evidence="2" id="KW-1185">Reference proteome</keyword>
<proteinExistence type="predicted"/>
<dbReference type="InterPro" id="IPR052895">
    <property type="entry name" value="HetReg/Transcr_Mod"/>
</dbReference>
<dbReference type="PANTHER" id="PTHR24148:SF73">
    <property type="entry name" value="HET DOMAIN PROTEIN (AFU_ORTHOLOGUE AFUA_8G01020)"/>
    <property type="match status" value="1"/>
</dbReference>
<dbReference type="InParanoid" id="A0A177CNL8"/>
<accession>A0A177CNL8</accession>
<sequence length="164" mass="19291">MAFAQPKATPEYNKKRKVDTGDLNPWPWNGWSYLEFKKHFPEAERTAMIRAREKQGEKAVSTFRYAPLPQLRRIIRLIEIYPDRSPNGLIRCRMRRMLICEGSQPYTCLSYTWGSPTEEPRNSIVIEEPEFQRIGVFTIRQNLYEFLEASVMQISLVYSGSFTM</sequence>
<gene>
    <name evidence="1" type="ORF">CC84DRAFT_580328</name>
</gene>